<comment type="cofactor">
    <cofactor evidence="3">
        <name>Mg(2+)</name>
        <dbReference type="ChEBI" id="CHEBI:18420"/>
    </cofactor>
</comment>
<evidence type="ECO:0000256" key="4">
    <source>
        <dbReference type="ARBA" id="ARBA00011080"/>
    </source>
</evidence>
<organism evidence="17 18">
    <name type="scientific">Adiantum capillus-veneris</name>
    <name type="common">Maidenhair fern</name>
    <dbReference type="NCBI Taxonomy" id="13818"/>
    <lineage>
        <taxon>Eukaryota</taxon>
        <taxon>Viridiplantae</taxon>
        <taxon>Streptophyta</taxon>
        <taxon>Embryophyta</taxon>
        <taxon>Tracheophyta</taxon>
        <taxon>Polypodiopsida</taxon>
        <taxon>Polypodiidae</taxon>
        <taxon>Polypodiales</taxon>
        <taxon>Pteridineae</taxon>
        <taxon>Pteridaceae</taxon>
        <taxon>Vittarioideae</taxon>
        <taxon>Adiantum</taxon>
    </lineage>
</organism>
<dbReference type="CDD" id="cd03365">
    <property type="entry name" value="TOPRIM_TopoIIA"/>
    <property type="match status" value="1"/>
</dbReference>
<dbReference type="InterPro" id="IPR018522">
    <property type="entry name" value="TopoIIA_CS"/>
</dbReference>
<evidence type="ECO:0000256" key="10">
    <source>
        <dbReference type="ARBA" id="ARBA00023125"/>
    </source>
</evidence>
<feature type="active site" description="O-(5'-phospho-DNA)-tyrosine intermediate" evidence="12">
    <location>
        <position position="813"/>
    </location>
</feature>
<dbReference type="CDD" id="cd16930">
    <property type="entry name" value="HATPase_TopII-like"/>
    <property type="match status" value="1"/>
</dbReference>
<dbReference type="EMBL" id="JABFUD020000025">
    <property type="protein sequence ID" value="KAI5059592.1"/>
    <property type="molecule type" value="Genomic_DNA"/>
</dbReference>
<comment type="cofactor">
    <cofactor evidence="2">
        <name>Ca(2+)</name>
        <dbReference type="ChEBI" id="CHEBI:29108"/>
    </cofactor>
</comment>
<feature type="region of interest" description="Disordered" evidence="14">
    <location>
        <begin position="1101"/>
        <end position="1125"/>
    </location>
</feature>
<dbReference type="EC" id="5.6.2.2" evidence="13"/>
<dbReference type="FunFam" id="3.40.50.670:FF:000001">
    <property type="entry name" value="DNA topoisomerase 2"/>
    <property type="match status" value="2"/>
</dbReference>
<comment type="caution">
    <text evidence="17">The sequence shown here is derived from an EMBL/GenBank/DDBJ whole genome shotgun (WGS) entry which is preliminary data.</text>
</comment>
<dbReference type="Gene3D" id="3.40.50.670">
    <property type="match status" value="1"/>
</dbReference>
<dbReference type="InterPro" id="IPR002205">
    <property type="entry name" value="Topo_IIA_dom_A"/>
</dbReference>
<dbReference type="Pfam" id="PF00204">
    <property type="entry name" value="DNA_gyraseB"/>
    <property type="match status" value="1"/>
</dbReference>
<evidence type="ECO:0000256" key="7">
    <source>
        <dbReference type="ARBA" id="ARBA00022840"/>
    </source>
</evidence>
<dbReference type="Gene3D" id="3.30.565.10">
    <property type="entry name" value="Histidine kinase-like ATPase, C-terminal domain"/>
    <property type="match status" value="1"/>
</dbReference>
<dbReference type="Gene3D" id="3.30.1490.30">
    <property type="match status" value="1"/>
</dbReference>
<keyword evidence="18" id="KW-1185">Reference proteome</keyword>
<dbReference type="InterPro" id="IPR013506">
    <property type="entry name" value="Topo_IIA_bsu_dom2"/>
</dbReference>
<dbReference type="SMART" id="SM00433">
    <property type="entry name" value="TOP2c"/>
    <property type="match status" value="1"/>
</dbReference>
<feature type="compositionally biased region" description="Polar residues" evidence="14">
    <location>
        <begin position="1410"/>
        <end position="1419"/>
    </location>
</feature>
<evidence type="ECO:0000313" key="17">
    <source>
        <dbReference type="EMBL" id="KAI5059592.1"/>
    </source>
</evidence>
<evidence type="ECO:0000259" key="16">
    <source>
        <dbReference type="PROSITE" id="PS52040"/>
    </source>
</evidence>
<dbReference type="InterPro" id="IPR013758">
    <property type="entry name" value="Topo_IIA_A/C_ab"/>
</dbReference>
<dbReference type="InterPro" id="IPR013757">
    <property type="entry name" value="Topo_IIA_A_a_sf"/>
</dbReference>
<dbReference type="FunFam" id="3.90.199.10:FF:000002">
    <property type="entry name" value="DNA topoisomerase 2"/>
    <property type="match status" value="1"/>
</dbReference>
<dbReference type="GO" id="GO:0006265">
    <property type="term" value="P:DNA topological change"/>
    <property type="evidence" value="ECO:0007669"/>
    <property type="project" value="UniProtKB-UniRule"/>
</dbReference>
<dbReference type="FunFam" id="3.30.230.10:FF:000008">
    <property type="entry name" value="DNA topoisomerase 2"/>
    <property type="match status" value="1"/>
</dbReference>
<feature type="region of interest" description="Disordered" evidence="14">
    <location>
        <begin position="1196"/>
        <end position="1368"/>
    </location>
</feature>
<evidence type="ECO:0000256" key="5">
    <source>
        <dbReference type="ARBA" id="ARBA00022723"/>
    </source>
</evidence>
<evidence type="ECO:0000256" key="1">
    <source>
        <dbReference type="ARBA" id="ARBA00000185"/>
    </source>
</evidence>
<dbReference type="CDD" id="cd03481">
    <property type="entry name" value="TopoIIA_Trans_ScTopoIIA"/>
    <property type="match status" value="1"/>
</dbReference>
<dbReference type="Gene3D" id="3.90.199.10">
    <property type="entry name" value="Topoisomerase II, domain 5"/>
    <property type="match status" value="1"/>
</dbReference>
<feature type="compositionally biased region" description="Basic and acidic residues" evidence="14">
    <location>
        <begin position="1201"/>
        <end position="1211"/>
    </location>
</feature>
<evidence type="ECO:0000256" key="12">
    <source>
        <dbReference type="PROSITE-ProRule" id="PRU01384"/>
    </source>
</evidence>
<dbReference type="InterPro" id="IPR036890">
    <property type="entry name" value="HATPase_C_sf"/>
</dbReference>
<dbReference type="Proteomes" id="UP000886520">
    <property type="component" value="Chromosome 25"/>
</dbReference>
<dbReference type="InterPro" id="IPR014721">
    <property type="entry name" value="Ribsml_uS5_D2-typ_fold_subgr"/>
</dbReference>
<dbReference type="OrthoDB" id="276498at2759"/>
<evidence type="ECO:0000256" key="6">
    <source>
        <dbReference type="ARBA" id="ARBA00022741"/>
    </source>
</evidence>
<comment type="similarity">
    <text evidence="4 13">Belongs to the type II topoisomerase family.</text>
</comment>
<feature type="domain" description="Toprim" evidence="15">
    <location>
        <begin position="475"/>
        <end position="589"/>
    </location>
</feature>
<protein>
    <recommendedName>
        <fullName evidence="13">DNA topoisomerase 2</fullName>
        <ecNumber evidence="13">5.6.2.2</ecNumber>
    </recommendedName>
</protein>
<dbReference type="Gene3D" id="3.30.1360.40">
    <property type="match status" value="1"/>
</dbReference>
<accession>A0A9D4U1T2</accession>
<sequence>MEALFVDQENLGVAPKKGSKAKAAKDTVPAAKPLQSSSNANIGAGRQEKTIEETYQKKTQLEHILLRPDTYVGSIEKHTQSLWVYEGQTLVFRSVTYVPGLYKIFDEILVNAADNKQRDHTMDSLKVNIDVAQNTISVYNNGDGVPVEIHGEEGVYVPEMIFGHLLTSSNYDDTQKKTTGGRNGYGAKLANIFSTEFIIETADGKRGRRYKQVFKNNMSSKSDPIITSCKSNENWTRVTFKPDLAKFRMTSLEDDVVALMSKRALDLAGCLGKTVKVELNGQRLPIKSFQDYVGLYLDTVNKNREEPLPRIYERVNDRWEVCVSLSDGQFQQVSFVNSIATIRGGTHVHYVTDQVANHVMGIVNKKNKNAGVKAFQIKNHMWVFVNALIDNPAFDSQTKETLTTRQNSFGSKCELSQEFMKKVAKCGVVESILSWADFKQSKELKKNDGMKRQRLTGITKLDDANDAGGRYSEECTLILTEGDSAKALAMSGISVVGRNRYGVFPLRGKLLNVREANHKQIMENQEINHIKQILGLQHGKEYTNAKTLRYGHLMIMTDQDHDGSHIKGLLINFIHSFWPSLLKIPSFLLEFITPIVKATHKNGRVLSFYTMPEYEAWKQSLDGHTSGWSIKYYKGLGTSTAKEGKEYFRDLDKNKKDFAWETAEDGEAIEMAFSKKKIDARKTWLRNFEPGTFLDQSAKIIKYSDFVNRELILFSMADLARSIPSMVDGLKPGQRKILFCSFKRNFVSQAKVAQFSGYVSEHSAYHHGEQSLVSTIIGMAQNYVGSNNINLLSPLGQFGTRSQGGKDHASGRYIFTCLSPITRYIFPKGDDILLEYLKEDGQQIEPTWYCPILPMVLVNGSEGIGTGWSTFVPNYNPRDIVANIHRLLNDEPMESMDPWYKGFQGTIEHTVTKESGRSYTISGVYELVDETTLRITELPVRKWTQDYKEFLESMMNPTDKIKEPFIKDYREHNTDTRVNFEVQLSENNMAVALAEGMPKKFKLTTTISTSNMHLFDARGHIRKFESPEEILEAFFSIRLELYVKRKEVQLQNLELELLKLDNKVRFVLGVVKGEIIVNNRKRAELLLELKLKGFTPFPKKSKTGEPVVAGTENPEGDEGNEAEDVGKGVKAGDYEYLLSMPIGTLTLEKVQSLCNDKDKLEGDVEELKRATPKSLWLKDLDEFLVQLNAQELEEAKEEEYEMKHASKEGGRPMKRAPAKKAIPAEKASSKAAPQIKLPSKKAAPAKPPTPVNVDSDDEDLGVSLRERLAVYSKSVNVPPLEKMDEEQRASVEDEGQVTSEDVMPKPRKKGAGGRPRKVIVDSDNDSGSATDDNSDWDMEDKPKKGKKAVVPAAKKGGAAAGRKTKVAPVASKAVAASKLEEVEGGAAVGKKRGNTTKAKGQKLMEEMIAQESSPVQKSPAQKVRRMRPSPFHKKSGSITAKLAAEEQHQEDDGEKEVEEVSAGPAAARPKRANRAVVQYVISDDDEEEVSGGGDDFSDFEAEESE</sequence>
<feature type="compositionally biased region" description="Acidic residues" evidence="14">
    <location>
        <begin position="1448"/>
        <end position="1459"/>
    </location>
</feature>
<dbReference type="PRINTS" id="PR01158">
    <property type="entry name" value="TOPISMRASEII"/>
</dbReference>
<dbReference type="InterPro" id="IPR020568">
    <property type="entry name" value="Ribosomal_Su5_D2-typ_SF"/>
</dbReference>
<dbReference type="GO" id="GO:0005524">
    <property type="term" value="F:ATP binding"/>
    <property type="evidence" value="ECO:0007669"/>
    <property type="project" value="UniProtKB-UniRule"/>
</dbReference>
<dbReference type="SMART" id="SM00434">
    <property type="entry name" value="TOP4c"/>
    <property type="match status" value="1"/>
</dbReference>
<dbReference type="InterPro" id="IPR034157">
    <property type="entry name" value="TOPRIM_TopoII"/>
</dbReference>
<dbReference type="Gene3D" id="3.30.230.10">
    <property type="match status" value="1"/>
</dbReference>
<dbReference type="SUPFAM" id="SSF55874">
    <property type="entry name" value="ATPase domain of HSP90 chaperone/DNA topoisomerase II/histidine kinase"/>
    <property type="match status" value="1"/>
</dbReference>
<dbReference type="GO" id="GO:0005634">
    <property type="term" value="C:nucleus"/>
    <property type="evidence" value="ECO:0007669"/>
    <property type="project" value="TreeGrafter"/>
</dbReference>
<dbReference type="CDD" id="cd00187">
    <property type="entry name" value="TOP4c"/>
    <property type="match status" value="1"/>
</dbReference>
<dbReference type="FunFam" id="3.30.1360.40:FF:000003">
    <property type="entry name" value="DNA topoisomerase 2"/>
    <property type="match status" value="1"/>
</dbReference>
<dbReference type="Pfam" id="PF16898">
    <property type="entry name" value="TOPRIM_C"/>
    <property type="match status" value="1"/>
</dbReference>
<dbReference type="GO" id="GO:0046872">
    <property type="term" value="F:metal ion binding"/>
    <property type="evidence" value="ECO:0007669"/>
    <property type="project" value="UniProtKB-KW"/>
</dbReference>
<dbReference type="GO" id="GO:0000712">
    <property type="term" value="P:resolution of meiotic recombination intermediates"/>
    <property type="evidence" value="ECO:0007669"/>
    <property type="project" value="TreeGrafter"/>
</dbReference>
<dbReference type="PROSITE" id="PS50880">
    <property type="entry name" value="TOPRIM"/>
    <property type="match status" value="1"/>
</dbReference>
<dbReference type="InterPro" id="IPR003594">
    <property type="entry name" value="HATPase_dom"/>
</dbReference>
<dbReference type="InterPro" id="IPR031660">
    <property type="entry name" value="TOPRIM_C"/>
</dbReference>
<comment type="catalytic activity">
    <reaction evidence="1 12 13">
        <text>ATP-dependent breakage, passage and rejoining of double-stranded DNA.</text>
        <dbReference type="EC" id="5.6.2.2"/>
    </reaction>
</comment>
<feature type="compositionally biased region" description="Low complexity" evidence="14">
    <location>
        <begin position="1348"/>
        <end position="1368"/>
    </location>
</feature>
<evidence type="ECO:0000256" key="14">
    <source>
        <dbReference type="SAM" id="MobiDB-lite"/>
    </source>
</evidence>
<dbReference type="PANTHER" id="PTHR10169:SF38">
    <property type="entry name" value="DNA TOPOISOMERASE 2"/>
    <property type="match status" value="1"/>
</dbReference>
<dbReference type="PROSITE" id="PS52040">
    <property type="entry name" value="TOPO_IIA"/>
    <property type="match status" value="1"/>
</dbReference>
<feature type="compositionally biased region" description="Basic and acidic residues" evidence="14">
    <location>
        <begin position="1281"/>
        <end position="1291"/>
    </location>
</feature>
<evidence type="ECO:0000256" key="3">
    <source>
        <dbReference type="ARBA" id="ARBA00001946"/>
    </source>
</evidence>
<dbReference type="SUPFAM" id="SSF56719">
    <property type="entry name" value="Type II DNA topoisomerase"/>
    <property type="match status" value="1"/>
</dbReference>
<dbReference type="PRINTS" id="PR00418">
    <property type="entry name" value="TPI2FAMILY"/>
</dbReference>
<keyword evidence="7 13" id="KW-0067">ATP-binding</keyword>
<keyword evidence="10 12" id="KW-0238">DNA-binding</keyword>
<feature type="compositionally biased region" description="Acidic residues" evidence="14">
    <location>
        <begin position="1482"/>
        <end position="1505"/>
    </location>
</feature>
<dbReference type="InterPro" id="IPR006171">
    <property type="entry name" value="TOPRIM_dom"/>
</dbReference>
<dbReference type="GO" id="GO:0000819">
    <property type="term" value="P:sister chromatid segregation"/>
    <property type="evidence" value="ECO:0007669"/>
    <property type="project" value="TreeGrafter"/>
</dbReference>
<dbReference type="InterPro" id="IPR001241">
    <property type="entry name" value="Topo_IIA"/>
</dbReference>
<dbReference type="InterPro" id="IPR013759">
    <property type="entry name" value="Topo_IIA_B_C"/>
</dbReference>
<comment type="function">
    <text evidence="13">Control of topological states of DNA by transient breakage and subsequent rejoining of DNA strands. Topoisomerase II makes double-strand breaks.</text>
</comment>
<keyword evidence="8" id="KW-0460">Magnesium</keyword>
<feature type="region of interest" description="Disordered" evidence="14">
    <location>
        <begin position="16"/>
        <end position="48"/>
    </location>
</feature>
<dbReference type="PROSITE" id="PS00177">
    <property type="entry name" value="TOPOISOMERASE_II"/>
    <property type="match status" value="1"/>
</dbReference>
<keyword evidence="5" id="KW-0479">Metal-binding</keyword>
<comment type="subunit">
    <text evidence="13">Homodimer.</text>
</comment>
<evidence type="ECO:0000256" key="2">
    <source>
        <dbReference type="ARBA" id="ARBA00001913"/>
    </source>
</evidence>
<dbReference type="InterPro" id="IPR013760">
    <property type="entry name" value="Topo_IIA-like_dom_sf"/>
</dbReference>
<gene>
    <name evidence="17" type="ORF">GOP47_0025911</name>
</gene>
<dbReference type="Gene3D" id="1.10.268.10">
    <property type="entry name" value="Topoisomerase, domain 3"/>
    <property type="match status" value="1"/>
</dbReference>
<evidence type="ECO:0000259" key="15">
    <source>
        <dbReference type="PROSITE" id="PS50880"/>
    </source>
</evidence>
<dbReference type="FunFam" id="3.30.565.10:FF:000004">
    <property type="entry name" value="DNA topoisomerase 2"/>
    <property type="match status" value="1"/>
</dbReference>
<dbReference type="SUPFAM" id="SSF54211">
    <property type="entry name" value="Ribosomal protein S5 domain 2-like"/>
    <property type="match status" value="1"/>
</dbReference>
<keyword evidence="6 13" id="KW-0547">Nucleotide-binding</keyword>
<dbReference type="GO" id="GO:0003677">
    <property type="term" value="F:DNA binding"/>
    <property type="evidence" value="ECO:0007669"/>
    <property type="project" value="UniProtKB-UniRule"/>
</dbReference>
<dbReference type="PANTHER" id="PTHR10169">
    <property type="entry name" value="DNA TOPOISOMERASE/GYRASE"/>
    <property type="match status" value="1"/>
</dbReference>
<dbReference type="InterPro" id="IPR001154">
    <property type="entry name" value="TopoII_euk"/>
</dbReference>
<keyword evidence="9 12" id="KW-0799">Topoisomerase</keyword>
<feature type="compositionally biased region" description="Basic residues" evidence="14">
    <location>
        <begin position="1305"/>
        <end position="1317"/>
    </location>
</feature>
<feature type="compositionally biased region" description="Acidic residues" evidence="14">
    <location>
        <begin position="1114"/>
        <end position="1123"/>
    </location>
</feature>
<evidence type="ECO:0000313" key="18">
    <source>
        <dbReference type="Proteomes" id="UP000886520"/>
    </source>
</evidence>
<keyword evidence="11 12" id="KW-0413">Isomerase</keyword>
<evidence type="ECO:0000256" key="8">
    <source>
        <dbReference type="ARBA" id="ARBA00022842"/>
    </source>
</evidence>
<feature type="domain" description="Topo IIA-type catalytic" evidence="16">
    <location>
        <begin position="723"/>
        <end position="1180"/>
    </location>
</feature>
<feature type="compositionally biased region" description="Basic residues" evidence="14">
    <location>
        <begin position="1422"/>
        <end position="1435"/>
    </location>
</feature>
<evidence type="ECO:0000256" key="11">
    <source>
        <dbReference type="ARBA" id="ARBA00023235"/>
    </source>
</evidence>
<dbReference type="InterPro" id="IPR050634">
    <property type="entry name" value="DNA_Topoisomerase_II"/>
</dbReference>
<name>A0A9D4U1T2_ADICA</name>
<evidence type="ECO:0000256" key="13">
    <source>
        <dbReference type="RuleBase" id="RU362094"/>
    </source>
</evidence>
<dbReference type="Pfam" id="PF01751">
    <property type="entry name" value="Toprim"/>
    <property type="match status" value="1"/>
</dbReference>
<evidence type="ECO:0000256" key="9">
    <source>
        <dbReference type="ARBA" id="ARBA00023029"/>
    </source>
</evidence>
<feature type="compositionally biased region" description="Low complexity" evidence="14">
    <location>
        <begin position="1219"/>
        <end position="1233"/>
    </location>
</feature>
<dbReference type="Pfam" id="PF02518">
    <property type="entry name" value="HATPase_c"/>
    <property type="match status" value="1"/>
</dbReference>
<dbReference type="FunFam" id="3.30.1490.30:FF:000001">
    <property type="entry name" value="DNA topoisomerase 2"/>
    <property type="match status" value="1"/>
</dbReference>
<reference evidence="17" key="1">
    <citation type="submission" date="2021-01" db="EMBL/GenBank/DDBJ databases">
        <title>Adiantum capillus-veneris genome.</title>
        <authorList>
            <person name="Fang Y."/>
            <person name="Liao Q."/>
        </authorList>
    </citation>
    <scope>NUCLEOTIDE SEQUENCE</scope>
    <source>
        <strain evidence="17">H3</strain>
        <tissue evidence="17">Leaf</tissue>
    </source>
</reference>
<dbReference type="GO" id="GO:0003918">
    <property type="term" value="F:DNA topoisomerase type II (double strand cut, ATP-hydrolyzing) activity"/>
    <property type="evidence" value="ECO:0007669"/>
    <property type="project" value="UniProtKB-UniRule"/>
</dbReference>
<proteinExistence type="inferred from homology"/>
<feature type="region of interest" description="Disordered" evidence="14">
    <location>
        <begin position="1408"/>
        <end position="1505"/>
    </location>
</feature>
<dbReference type="Pfam" id="PF00521">
    <property type="entry name" value="DNA_topoisoIV"/>
    <property type="match status" value="1"/>
</dbReference>